<evidence type="ECO:0000313" key="3">
    <source>
        <dbReference type="Proteomes" id="UP000281594"/>
    </source>
</evidence>
<proteinExistence type="predicted"/>
<comment type="caution">
    <text evidence="2">The sequence shown here is derived from an EMBL/GenBank/DDBJ whole genome shotgun (WGS) entry which is preliminary data.</text>
</comment>
<dbReference type="Pfam" id="PF01636">
    <property type="entry name" value="APH"/>
    <property type="match status" value="1"/>
</dbReference>
<feature type="domain" description="Aminoglycoside phosphotransferase" evidence="1">
    <location>
        <begin position="30"/>
        <end position="267"/>
    </location>
</feature>
<dbReference type="EMBL" id="QYCY01000001">
    <property type="protein sequence ID" value="RLV77400.1"/>
    <property type="molecule type" value="Genomic_DNA"/>
</dbReference>
<protein>
    <recommendedName>
        <fullName evidence="1">Aminoglycoside phosphotransferase domain-containing protein</fullName>
    </recommendedName>
</protein>
<dbReference type="AlphaFoldDB" id="A0A0A0NSS8"/>
<dbReference type="eggNOG" id="COG3173">
    <property type="taxonomic scope" value="Bacteria"/>
</dbReference>
<dbReference type="PANTHER" id="PTHR21310:SF15">
    <property type="entry name" value="AMINOGLYCOSIDE PHOSPHOTRANSFERASE DOMAIN-CONTAINING PROTEIN"/>
    <property type="match status" value="1"/>
</dbReference>
<dbReference type="SUPFAM" id="SSF56112">
    <property type="entry name" value="Protein kinase-like (PK-like)"/>
    <property type="match status" value="1"/>
</dbReference>
<name>A0A0A0NSS8_STRRN</name>
<dbReference type="InterPro" id="IPR051678">
    <property type="entry name" value="AGP_Transferase"/>
</dbReference>
<dbReference type="InterPro" id="IPR011009">
    <property type="entry name" value="Kinase-like_dom_sf"/>
</dbReference>
<dbReference type="Gene3D" id="3.90.1200.10">
    <property type="match status" value="1"/>
</dbReference>
<dbReference type="HOGENOM" id="CLU_067567_0_0_11"/>
<dbReference type="InterPro" id="IPR002575">
    <property type="entry name" value="Aminoglycoside_PTrfase"/>
</dbReference>
<dbReference type="PANTHER" id="PTHR21310">
    <property type="entry name" value="AMINOGLYCOSIDE PHOSPHOTRANSFERASE-RELATED-RELATED"/>
    <property type="match status" value="1"/>
</dbReference>
<dbReference type="KEGG" id="src:M271_40135"/>
<reference evidence="2 3" key="1">
    <citation type="journal article" date="2018" name="J. Biol. Chem.">
        <title>Discovery of the actinoplanic acid pathway in Streptomyces rapamycinicus reveals a genetically conserved synergism with rapamycin.</title>
        <authorList>
            <person name="Mrak P."/>
            <person name="Krastel P."/>
            <person name="Pivk Lukancic P."/>
            <person name="Tao J."/>
            <person name="Pistorius D."/>
            <person name="Moore C.M."/>
        </authorList>
    </citation>
    <scope>NUCLEOTIDE SEQUENCE [LARGE SCALE GENOMIC DNA]</scope>
    <source>
        <strain evidence="2 3">NRRL 5491</strain>
    </source>
</reference>
<dbReference type="Gene3D" id="3.30.200.20">
    <property type="entry name" value="Phosphorylase Kinase, domain 1"/>
    <property type="match status" value="1"/>
</dbReference>
<dbReference type="STRING" id="1343740.M271_40135"/>
<sequence>MEASALSVPQLVDHAVRHGIAVAPGSAVVDESGWDFRVVHCRDEHGGEWILRSPRRAQVVAPAAAEARLLRLLRDRLPTRIPEWRVHTPEFTAYPRLPGTAAGAEDPRSLRYRWAVDPLDPAAEYLGPLAGVLVSLHALPPATAGLPDTAPDRPRERVARQLHAAHAAFGLPPGRRAHWLRWLEDDYGWPTATVPVHGDVHPGHTLVSPRPGRGLRLAGLLDWTNARVDDPAADFVDLYYAGGPAVLDALLAAYRGQGGTVREGMREHIVELGDFLWVRVALRGLRTDRPHLVTTARARLRELGTVS</sequence>
<dbReference type="Proteomes" id="UP000281594">
    <property type="component" value="Unassembled WGS sequence"/>
</dbReference>
<organism evidence="2 3">
    <name type="scientific">Streptomyces rapamycinicus (strain ATCC 29253 / DSM 41530 / NRRL 5491 / AYB-994)</name>
    <name type="common">Streptomyces hygroscopicus (strain ATCC 29253)</name>
    <dbReference type="NCBI Taxonomy" id="1343740"/>
    <lineage>
        <taxon>Bacteria</taxon>
        <taxon>Bacillati</taxon>
        <taxon>Actinomycetota</taxon>
        <taxon>Actinomycetes</taxon>
        <taxon>Kitasatosporales</taxon>
        <taxon>Streptomycetaceae</taxon>
        <taxon>Streptomyces</taxon>
        <taxon>Streptomyces violaceusniger group</taxon>
    </lineage>
</organism>
<evidence type="ECO:0000259" key="1">
    <source>
        <dbReference type="Pfam" id="PF01636"/>
    </source>
</evidence>
<dbReference type="RefSeq" id="WP_020872890.1">
    <property type="nucleotide sequence ID" value="NC_022785.1"/>
</dbReference>
<evidence type="ECO:0000313" key="2">
    <source>
        <dbReference type="EMBL" id="RLV77400.1"/>
    </source>
</evidence>
<dbReference type="CDD" id="cd05152">
    <property type="entry name" value="MPH2"/>
    <property type="match status" value="1"/>
</dbReference>
<accession>A0A0A0NSS8</accession>
<gene>
    <name evidence="2" type="ORF">D3C57_103485</name>
</gene>